<proteinExistence type="predicted"/>
<feature type="region of interest" description="Disordered" evidence="1">
    <location>
        <begin position="132"/>
        <end position="169"/>
    </location>
</feature>
<evidence type="ECO:0000313" key="2">
    <source>
        <dbReference type="EMBL" id="PJO66008.1"/>
    </source>
</evidence>
<organism evidence="2 3">
    <name type="scientific">Burkholderia pseudomallei</name>
    <name type="common">Pseudomonas pseudomallei</name>
    <dbReference type="NCBI Taxonomy" id="28450"/>
    <lineage>
        <taxon>Bacteria</taxon>
        <taxon>Pseudomonadati</taxon>
        <taxon>Pseudomonadota</taxon>
        <taxon>Betaproteobacteria</taxon>
        <taxon>Burkholderiales</taxon>
        <taxon>Burkholderiaceae</taxon>
        <taxon>Burkholderia</taxon>
        <taxon>pseudomallei group</taxon>
    </lineage>
</organism>
<dbReference type="EMBL" id="PHRB01000010">
    <property type="protein sequence ID" value="PJO66008.1"/>
    <property type="molecule type" value="Genomic_DNA"/>
</dbReference>
<evidence type="ECO:0000313" key="3">
    <source>
        <dbReference type="Proteomes" id="UP000231878"/>
    </source>
</evidence>
<accession>A0AAX0UCF6</accession>
<dbReference type="AlphaFoldDB" id="A0AAX0UCF6"/>
<dbReference type="Proteomes" id="UP000231878">
    <property type="component" value="Unassembled WGS sequence"/>
</dbReference>
<name>A0AAX0UCF6_BURPE</name>
<sequence length="169" mass="18700">MSRGARRRSAGVEPRALERIRRRRARQSRGARRAIDTFAPRVCAPAGDRSAIGRQLPADIRLVARYESNRSRRSRRIESSMRRIAATLFRSTFPARFSRSLLRHTSSIRSFDTLLQDASSARFVEALARSAPRAPILSRGPPPNGAPAAPAASQPPSGPHRIAIGRDTR</sequence>
<gene>
    <name evidence="2" type="ORF">CWD88_12880</name>
</gene>
<protein>
    <submittedName>
        <fullName evidence="2">Uncharacterized protein</fullName>
    </submittedName>
</protein>
<feature type="compositionally biased region" description="Low complexity" evidence="1">
    <location>
        <begin position="146"/>
        <end position="155"/>
    </location>
</feature>
<comment type="caution">
    <text evidence="2">The sequence shown here is derived from an EMBL/GenBank/DDBJ whole genome shotgun (WGS) entry which is preliminary data.</text>
</comment>
<reference evidence="2 3" key="1">
    <citation type="submission" date="2017-11" db="EMBL/GenBank/DDBJ databases">
        <title>Molecular characterization of Burkholderia pseudomallei and closely related isolates from Vietnam.</title>
        <authorList>
            <person name="Ustinov D.V."/>
            <person name="Antonov A.S."/>
            <person name="Avdusheva E.F."/>
            <person name="Shpak I.M."/>
            <person name="Zakharova I.B."/>
            <person name="Thi L.A."/>
            <person name="Teteryatnikova N."/>
            <person name="Lopasteyskaya Y.A."/>
            <person name="Kuzyutina J.A."/>
            <person name="Ngo T.N."/>
            <person name="Victorov D.V."/>
        </authorList>
    </citation>
    <scope>NUCLEOTIDE SEQUENCE [LARGE SCALE GENOMIC DNA]</scope>
    <source>
        <strain evidence="2 3">V1512</strain>
    </source>
</reference>
<evidence type="ECO:0000256" key="1">
    <source>
        <dbReference type="SAM" id="MobiDB-lite"/>
    </source>
</evidence>